<sequence>MNFRFTDVLAFGRVRGRLRLYSTAPPETIIPHPALPPSPFIELSIDYRFYYIIFKMGFNHRYWIWWSTVILLLLRCALCTKINDNRNETGSETYISSVGPTGPLSADRLGIPRCESNYDCVYNGVCRKDADGYGRCLCPRSCPPYIPMGCKRGYNFRHHQVEQPCLVMDGSYTRKYDLSSPHCYQVRAIRVLFVQNTTVIREPTKHPFYQLNTPHCWELEIKNVQLSDSGSYLCHVTTLAGNNNQQNTVNYTIEFQVKGESSVIFQKI</sequence>
<accession>A0A1I7X3H0</accession>
<dbReference type="InterPro" id="IPR013783">
    <property type="entry name" value="Ig-like_fold"/>
</dbReference>
<protein>
    <submittedName>
        <fullName evidence="3">Ig-like domain-containing protein</fullName>
    </submittedName>
</protein>
<keyword evidence="1" id="KW-1133">Transmembrane helix</keyword>
<reference evidence="3" key="1">
    <citation type="submission" date="2016-11" db="UniProtKB">
        <authorList>
            <consortium name="WormBaseParasite"/>
        </authorList>
    </citation>
    <scope>IDENTIFICATION</scope>
</reference>
<keyword evidence="1" id="KW-0812">Transmembrane</keyword>
<dbReference type="SUPFAM" id="SSF48726">
    <property type="entry name" value="Immunoglobulin"/>
    <property type="match status" value="1"/>
</dbReference>
<organism evidence="2 3">
    <name type="scientific">Heterorhabditis bacteriophora</name>
    <name type="common">Entomopathogenic nematode worm</name>
    <dbReference type="NCBI Taxonomy" id="37862"/>
    <lineage>
        <taxon>Eukaryota</taxon>
        <taxon>Metazoa</taxon>
        <taxon>Ecdysozoa</taxon>
        <taxon>Nematoda</taxon>
        <taxon>Chromadorea</taxon>
        <taxon>Rhabditida</taxon>
        <taxon>Rhabditina</taxon>
        <taxon>Rhabditomorpha</taxon>
        <taxon>Strongyloidea</taxon>
        <taxon>Heterorhabditidae</taxon>
        <taxon>Heterorhabditis</taxon>
    </lineage>
</organism>
<dbReference type="AlphaFoldDB" id="A0A1I7X3H0"/>
<evidence type="ECO:0000313" key="2">
    <source>
        <dbReference type="Proteomes" id="UP000095283"/>
    </source>
</evidence>
<dbReference type="InterPro" id="IPR036179">
    <property type="entry name" value="Ig-like_dom_sf"/>
</dbReference>
<evidence type="ECO:0000256" key="1">
    <source>
        <dbReference type="SAM" id="Phobius"/>
    </source>
</evidence>
<proteinExistence type="predicted"/>
<keyword evidence="1" id="KW-0472">Membrane</keyword>
<keyword evidence="2" id="KW-1185">Reference proteome</keyword>
<name>A0A1I7X3H0_HETBA</name>
<dbReference type="Gene3D" id="2.60.40.10">
    <property type="entry name" value="Immunoglobulins"/>
    <property type="match status" value="1"/>
</dbReference>
<dbReference type="WBParaSite" id="Hba_11970">
    <property type="protein sequence ID" value="Hba_11970"/>
    <property type="gene ID" value="Hba_11970"/>
</dbReference>
<feature type="transmembrane region" description="Helical" evidence="1">
    <location>
        <begin position="62"/>
        <end position="78"/>
    </location>
</feature>
<evidence type="ECO:0000313" key="3">
    <source>
        <dbReference type="WBParaSite" id="Hba_11970"/>
    </source>
</evidence>
<dbReference type="Proteomes" id="UP000095283">
    <property type="component" value="Unplaced"/>
</dbReference>